<name>A0A2U9IHP7_9CREN</name>
<organism evidence="1 2">
    <name type="scientific">Acidianus brierleyi</name>
    <dbReference type="NCBI Taxonomy" id="41673"/>
    <lineage>
        <taxon>Archaea</taxon>
        <taxon>Thermoproteota</taxon>
        <taxon>Thermoprotei</taxon>
        <taxon>Sulfolobales</taxon>
        <taxon>Sulfolobaceae</taxon>
        <taxon>Acidianus</taxon>
    </lineage>
</organism>
<dbReference type="AlphaFoldDB" id="A0A2U9IHP7"/>
<dbReference type="RefSeq" id="WP_110271383.1">
    <property type="nucleotide sequence ID" value="NZ_CP029289.2"/>
</dbReference>
<dbReference type="GeneID" id="36833249"/>
<proteinExistence type="predicted"/>
<protein>
    <submittedName>
        <fullName evidence="1">Uncharacterized protein</fullName>
    </submittedName>
</protein>
<accession>A0A2U9IHP7</accession>
<dbReference type="EMBL" id="CP029289">
    <property type="protein sequence ID" value="AWR95505.1"/>
    <property type="molecule type" value="Genomic_DNA"/>
</dbReference>
<gene>
    <name evidence="1" type="ORF">DFR85_13795</name>
</gene>
<keyword evidence="2" id="KW-1185">Reference proteome</keyword>
<dbReference type="KEGG" id="abri:DFR85_13795"/>
<evidence type="ECO:0000313" key="1">
    <source>
        <dbReference type="EMBL" id="AWR95505.1"/>
    </source>
</evidence>
<reference evidence="1 2" key="1">
    <citation type="submission" date="2018-05" db="EMBL/GenBank/DDBJ databases">
        <title>Complete Genome Sequences of Extremely Thermoacidophilic, Metal-Mobilizing Type-Strain Members of the Archaeal Family Sulfolobaceae: Acidianus brierleyi DSM-1651T, Acidianus sulfidivorans DSM-18786T, Metallosphaera hakonensis DSM-7519T, and Metallosphaera prunae DSM-10039T.</title>
        <authorList>
            <person name="Counts J.A."/>
            <person name="Kelly R.M."/>
        </authorList>
    </citation>
    <scope>NUCLEOTIDE SEQUENCE [LARGE SCALE GENOMIC DNA]</scope>
    <source>
        <strain evidence="1 2">DSM 1651</strain>
    </source>
</reference>
<sequence>MTTKLKSIDEIIKVSIYYKDINETIGLESPVCYLTGGGGGGGSGGDPEGMSCGYPTSSCWSIPYPKYPKKR</sequence>
<evidence type="ECO:0000313" key="2">
    <source>
        <dbReference type="Proteomes" id="UP000248044"/>
    </source>
</evidence>
<dbReference type="Proteomes" id="UP000248044">
    <property type="component" value="Chromosome"/>
</dbReference>